<keyword evidence="3" id="KW-1185">Reference proteome</keyword>
<evidence type="ECO:0000313" key="2">
    <source>
        <dbReference type="EMBL" id="KZX19762.1"/>
    </source>
</evidence>
<evidence type="ECO:0000313" key="3">
    <source>
        <dbReference type="Proteomes" id="UP000076717"/>
    </source>
</evidence>
<evidence type="ECO:0008006" key="4">
    <source>
        <dbReference type="Google" id="ProtNLM"/>
    </source>
</evidence>
<reference evidence="2 3" key="1">
    <citation type="submission" date="2015-08" db="EMBL/GenBank/DDBJ databases">
        <title>Draft Genome Sequence of Rathayibacter sp. Strain VKM Ac-2596 Isolated from Leaf Gall Induced by Plant-Parasitic Nematodes.</title>
        <authorList>
            <person name="Vasilenko O.V."/>
            <person name="Starodumova I.P."/>
            <person name="Tarlachkov S.V."/>
            <person name="Dorofeeva L.V."/>
            <person name="Evtushenko L.I."/>
        </authorList>
    </citation>
    <scope>NUCLEOTIDE SEQUENCE [LARGE SCALE GENOMIC DNA]</scope>
    <source>
        <strain evidence="2 3">VKM Ac-2596</strain>
    </source>
</reference>
<feature type="region of interest" description="Disordered" evidence="1">
    <location>
        <begin position="30"/>
        <end position="54"/>
    </location>
</feature>
<comment type="caution">
    <text evidence="2">The sequence shown here is derived from an EMBL/GenBank/DDBJ whole genome shotgun (WGS) entry which is preliminary data.</text>
</comment>
<organism evidence="2 3">
    <name type="scientific">Rathayibacter tanaceti</name>
    <dbReference type="NCBI Taxonomy" id="1671680"/>
    <lineage>
        <taxon>Bacteria</taxon>
        <taxon>Bacillati</taxon>
        <taxon>Actinomycetota</taxon>
        <taxon>Actinomycetes</taxon>
        <taxon>Micrococcales</taxon>
        <taxon>Microbacteriaceae</taxon>
        <taxon>Rathayibacter</taxon>
    </lineage>
</organism>
<evidence type="ECO:0000256" key="1">
    <source>
        <dbReference type="SAM" id="MobiDB-lite"/>
    </source>
</evidence>
<dbReference type="EMBL" id="LIIN01000216">
    <property type="protein sequence ID" value="KZX19762.1"/>
    <property type="molecule type" value="Genomic_DNA"/>
</dbReference>
<proteinExistence type="predicted"/>
<gene>
    <name evidence="2" type="ORF">ACH61_03144</name>
</gene>
<sequence length="54" mass="5815">MLGVDLRDADVSGAELAEAIYLTQAQVNSARGDDTTTLPPHFEYPSHWGSALAR</sequence>
<protein>
    <recommendedName>
        <fullName evidence="4">Pentapeptide repeats (8 copies)</fullName>
    </recommendedName>
</protein>
<dbReference type="Proteomes" id="UP000076717">
    <property type="component" value="Unassembled WGS sequence"/>
</dbReference>
<accession>A0A166H1H7</accession>
<name>A0A166H1H7_9MICO</name>
<dbReference type="AlphaFoldDB" id="A0A166H1H7"/>